<dbReference type="Pfam" id="PF02237">
    <property type="entry name" value="BPL_C"/>
    <property type="match status" value="1"/>
</dbReference>
<comment type="similarity">
    <text evidence="6">Belongs to the biotin--protein ligase family.</text>
</comment>
<dbReference type="SUPFAM" id="SSF50037">
    <property type="entry name" value="C-terminal domain of transcriptional repressors"/>
    <property type="match status" value="1"/>
</dbReference>
<keyword evidence="6" id="KW-0238">DNA-binding</keyword>
<dbReference type="STRING" id="152573.SAMN04488051_11074"/>
<dbReference type="PANTHER" id="PTHR12835">
    <property type="entry name" value="BIOTIN PROTEIN LIGASE"/>
    <property type="match status" value="1"/>
</dbReference>
<keyword evidence="6" id="KW-0804">Transcription</keyword>
<dbReference type="Gene3D" id="3.30.930.10">
    <property type="entry name" value="Bira Bifunctional Protein, Domain 2"/>
    <property type="match status" value="1"/>
</dbReference>
<dbReference type="GO" id="GO:0004077">
    <property type="term" value="F:biotin--[biotin carboxyl-carrier protein] ligase activity"/>
    <property type="evidence" value="ECO:0007669"/>
    <property type="project" value="UniProtKB-UniRule"/>
</dbReference>
<dbReference type="SUPFAM" id="SSF55681">
    <property type="entry name" value="Class II aaRS and biotin synthetases"/>
    <property type="match status" value="1"/>
</dbReference>
<keyword evidence="1 6" id="KW-0436">Ligase</keyword>
<feature type="binding site" evidence="6">
    <location>
        <begin position="124"/>
        <end position="126"/>
    </location>
    <ligand>
        <name>biotin</name>
        <dbReference type="ChEBI" id="CHEBI:57586"/>
    </ligand>
</feature>
<keyword evidence="4 6" id="KW-0092">Biotin</keyword>
<keyword evidence="3 6" id="KW-0067">ATP-binding</keyword>
<dbReference type="InterPro" id="IPR036390">
    <property type="entry name" value="WH_DNA-bd_sf"/>
</dbReference>
<dbReference type="GO" id="GO:0005524">
    <property type="term" value="F:ATP binding"/>
    <property type="evidence" value="ECO:0007669"/>
    <property type="project" value="UniProtKB-UniRule"/>
</dbReference>
<keyword evidence="2 6" id="KW-0547">Nucleotide-binding</keyword>
<feature type="DNA-binding region" description="H-T-H motif" evidence="6">
    <location>
        <begin position="25"/>
        <end position="44"/>
    </location>
</feature>
<keyword evidence="9" id="KW-1185">Reference proteome</keyword>
<evidence type="ECO:0000259" key="7">
    <source>
        <dbReference type="PROSITE" id="PS51733"/>
    </source>
</evidence>
<dbReference type="EC" id="6.3.4.15" evidence="6"/>
<gene>
    <name evidence="6" type="primary">birA</name>
    <name evidence="8" type="ORF">SAMN04488051_11074</name>
</gene>
<evidence type="ECO:0000313" key="9">
    <source>
        <dbReference type="Proteomes" id="UP000198773"/>
    </source>
</evidence>
<dbReference type="InterPro" id="IPR008988">
    <property type="entry name" value="Transcriptional_repressor_C"/>
</dbReference>
<dbReference type="RefSeq" id="WP_091344839.1">
    <property type="nucleotide sequence ID" value="NZ_FNRM01000010.1"/>
</dbReference>
<feature type="binding site" evidence="6">
    <location>
        <begin position="94"/>
        <end position="96"/>
    </location>
    <ligand>
        <name>biotin</name>
        <dbReference type="ChEBI" id="CHEBI:57586"/>
    </ligand>
</feature>
<dbReference type="GO" id="GO:0003677">
    <property type="term" value="F:DNA binding"/>
    <property type="evidence" value="ECO:0007669"/>
    <property type="project" value="UniProtKB-UniRule"/>
</dbReference>
<keyword evidence="6" id="KW-0678">Repressor</keyword>
<dbReference type="OrthoDB" id="9807064at2"/>
<dbReference type="Proteomes" id="UP000198773">
    <property type="component" value="Unassembled WGS sequence"/>
</dbReference>
<dbReference type="GO" id="GO:0005737">
    <property type="term" value="C:cytoplasm"/>
    <property type="evidence" value="ECO:0007669"/>
    <property type="project" value="TreeGrafter"/>
</dbReference>
<dbReference type="Gene3D" id="2.30.30.100">
    <property type="match status" value="1"/>
</dbReference>
<comment type="function">
    <text evidence="6">Acts both as a biotin--[acetyl-CoA-carboxylase] ligase and a biotin-operon repressor. In the presence of ATP, BirA activates biotin to form the BirA-biotinyl-5'-adenylate (BirA-bio-5'-AMP or holoBirA) complex. HoloBirA can either transfer the biotinyl moiety to the biotin carboxyl carrier protein (BCCP) subunit of acetyl-CoA carboxylase, or bind to the biotin operator site and inhibit transcription of the operon.</text>
</comment>
<evidence type="ECO:0000256" key="2">
    <source>
        <dbReference type="ARBA" id="ARBA00022741"/>
    </source>
</evidence>
<name>A0A1H4FI96_ALKAM</name>
<dbReference type="CDD" id="cd16442">
    <property type="entry name" value="BPL"/>
    <property type="match status" value="1"/>
</dbReference>
<dbReference type="Gene3D" id="1.10.10.10">
    <property type="entry name" value="Winged helix-like DNA-binding domain superfamily/Winged helix DNA-binding domain"/>
    <property type="match status" value="1"/>
</dbReference>
<protein>
    <recommendedName>
        <fullName evidence="6">Bifunctional ligase/repressor BirA</fullName>
    </recommendedName>
    <alternativeName>
        <fullName evidence="6">Biotin operon repressor</fullName>
    </alternativeName>
    <alternativeName>
        <fullName evidence="6">Biotin--[acetyl-CoA-carboxylase] ligase</fullName>
        <ecNumber evidence="6">6.3.4.15</ecNumber>
    </alternativeName>
    <alternativeName>
        <fullName evidence="6">Biotin--protein ligase</fullName>
    </alternativeName>
    <alternativeName>
        <fullName evidence="6">Biotin-[acetyl-CoA carboxylase] synthetase</fullName>
    </alternativeName>
</protein>
<dbReference type="InterPro" id="IPR030855">
    <property type="entry name" value="Bifunct_BirA"/>
</dbReference>
<dbReference type="InterPro" id="IPR004408">
    <property type="entry name" value="Biotin_CoA_COase_ligase"/>
</dbReference>
<proteinExistence type="inferred from homology"/>
<dbReference type="GO" id="GO:0006355">
    <property type="term" value="P:regulation of DNA-templated transcription"/>
    <property type="evidence" value="ECO:0007669"/>
    <property type="project" value="UniProtKB-UniRule"/>
</dbReference>
<evidence type="ECO:0000256" key="1">
    <source>
        <dbReference type="ARBA" id="ARBA00022598"/>
    </source>
</evidence>
<feature type="domain" description="BPL/LPL catalytic" evidence="7">
    <location>
        <begin position="82"/>
        <end position="263"/>
    </location>
</feature>
<dbReference type="PROSITE" id="PS51733">
    <property type="entry name" value="BPL_LPL_CATALYTIC"/>
    <property type="match status" value="1"/>
</dbReference>
<evidence type="ECO:0000256" key="5">
    <source>
        <dbReference type="ARBA" id="ARBA00047846"/>
    </source>
</evidence>
<organism evidence="8 9">
    <name type="scientific">Alkalimonas amylolytica</name>
    <dbReference type="NCBI Taxonomy" id="152573"/>
    <lineage>
        <taxon>Bacteria</taxon>
        <taxon>Pseudomonadati</taxon>
        <taxon>Pseudomonadota</taxon>
        <taxon>Gammaproteobacteria</taxon>
        <taxon>Alkalimonas</taxon>
    </lineage>
</organism>
<keyword evidence="6" id="KW-0805">Transcription regulation</keyword>
<dbReference type="InterPro" id="IPR003142">
    <property type="entry name" value="BPL_C"/>
</dbReference>
<dbReference type="Pfam" id="PF03099">
    <property type="entry name" value="BPL_LplA_LipB"/>
    <property type="match status" value="1"/>
</dbReference>
<dbReference type="AlphaFoldDB" id="A0A1H4FI96"/>
<evidence type="ECO:0000256" key="4">
    <source>
        <dbReference type="ARBA" id="ARBA00023267"/>
    </source>
</evidence>
<dbReference type="PANTHER" id="PTHR12835:SF5">
    <property type="entry name" value="BIOTIN--PROTEIN LIGASE"/>
    <property type="match status" value="1"/>
</dbReference>
<dbReference type="HAMAP" id="MF_00978">
    <property type="entry name" value="Bifunct_BirA"/>
    <property type="match status" value="1"/>
</dbReference>
<comment type="catalytic activity">
    <reaction evidence="5 6">
        <text>biotin + L-lysyl-[protein] + ATP = N(6)-biotinyl-L-lysyl-[protein] + AMP + diphosphate + H(+)</text>
        <dbReference type="Rhea" id="RHEA:11756"/>
        <dbReference type="Rhea" id="RHEA-COMP:9752"/>
        <dbReference type="Rhea" id="RHEA-COMP:10505"/>
        <dbReference type="ChEBI" id="CHEBI:15378"/>
        <dbReference type="ChEBI" id="CHEBI:29969"/>
        <dbReference type="ChEBI" id="CHEBI:30616"/>
        <dbReference type="ChEBI" id="CHEBI:33019"/>
        <dbReference type="ChEBI" id="CHEBI:57586"/>
        <dbReference type="ChEBI" id="CHEBI:83144"/>
        <dbReference type="ChEBI" id="CHEBI:456215"/>
        <dbReference type="EC" id="6.3.4.15"/>
    </reaction>
</comment>
<evidence type="ECO:0000256" key="3">
    <source>
        <dbReference type="ARBA" id="ARBA00022840"/>
    </source>
</evidence>
<dbReference type="NCBIfam" id="NF008847">
    <property type="entry name" value="PRK11886.1-2"/>
    <property type="match status" value="1"/>
</dbReference>
<feature type="binding site" evidence="6">
    <location>
        <position position="120"/>
    </location>
    <ligand>
        <name>biotin</name>
        <dbReference type="ChEBI" id="CHEBI:57586"/>
    </ligand>
</feature>
<evidence type="ECO:0000256" key="6">
    <source>
        <dbReference type="HAMAP-Rule" id="MF_00978"/>
    </source>
</evidence>
<dbReference type="InterPro" id="IPR045864">
    <property type="entry name" value="aa-tRNA-synth_II/BPL/LPL"/>
</dbReference>
<evidence type="ECO:0000313" key="8">
    <source>
        <dbReference type="EMBL" id="SEA96478.1"/>
    </source>
</evidence>
<dbReference type="Pfam" id="PF08279">
    <property type="entry name" value="HTH_11"/>
    <property type="match status" value="1"/>
</dbReference>
<dbReference type="InterPro" id="IPR004143">
    <property type="entry name" value="BPL_LPL_catalytic"/>
</dbReference>
<dbReference type="SUPFAM" id="SSF46785">
    <property type="entry name" value="Winged helix' DNA-binding domain"/>
    <property type="match status" value="1"/>
</dbReference>
<dbReference type="EMBL" id="FNRM01000010">
    <property type="protein sequence ID" value="SEA96478.1"/>
    <property type="molecule type" value="Genomic_DNA"/>
</dbReference>
<dbReference type="InterPro" id="IPR036388">
    <property type="entry name" value="WH-like_DNA-bd_sf"/>
</dbReference>
<sequence length="329" mass="36181">MSEQSSWQVQRQLLHYLSDGQFYSGSWLGEQLSLSRTAIANHMQQLQQLGLDIFSVKGKGYRLASPLQLLDSSVIQQWQSDESAPVEVLSITDSTNLQLMQRLQQGEILPKGLALVAEAQTAGRGRHGRAWYSPFAASLSFSMVWQLEQGIQAAMGLSLVIGVAVAELLEHDYQLPVALKWPNDIYLQGKKLAGVLIELSGQSDGRCQLVIGIGINVQLSAAQAEQSIDQPWIDLTTVLGPLDRNRLVAGLQASCAKHLQRFEQSGFAAFQAAFNRRQLFLQQPVRLTQGQQVVRGICHGVDAQGNLVIESQGKKQLFHGGELSLRAEN</sequence>
<dbReference type="InterPro" id="IPR013196">
    <property type="entry name" value="HTH_11"/>
</dbReference>
<reference evidence="8 9" key="1">
    <citation type="submission" date="2016-10" db="EMBL/GenBank/DDBJ databases">
        <authorList>
            <person name="de Groot N.N."/>
        </authorList>
    </citation>
    <scope>NUCLEOTIDE SEQUENCE [LARGE SCALE GENOMIC DNA]</scope>
    <source>
        <strain evidence="8 9">CGMCC 1.3430</strain>
    </source>
</reference>
<accession>A0A1H4FI96</accession>
<feature type="binding site" evidence="6">
    <location>
        <position position="191"/>
    </location>
    <ligand>
        <name>biotin</name>
        <dbReference type="ChEBI" id="CHEBI:57586"/>
    </ligand>
</feature>
<dbReference type="NCBIfam" id="TIGR00121">
    <property type="entry name" value="birA_ligase"/>
    <property type="match status" value="1"/>
</dbReference>